<feature type="compositionally biased region" description="Pro residues" evidence="9">
    <location>
        <begin position="46"/>
        <end position="58"/>
    </location>
</feature>
<evidence type="ECO:0000256" key="8">
    <source>
        <dbReference type="ARBA" id="ARBA00023136"/>
    </source>
</evidence>
<evidence type="ECO:0000256" key="7">
    <source>
        <dbReference type="ARBA" id="ARBA00023128"/>
    </source>
</evidence>
<evidence type="ECO:0000256" key="3">
    <source>
        <dbReference type="ARBA" id="ARBA00017689"/>
    </source>
</evidence>
<dbReference type="PANTHER" id="PTHR31586:SF1">
    <property type="entry name" value="CYTOCHROME C OXIDASE ASSEMBLY PROTEIN COX20, MITOCHONDRIAL"/>
    <property type="match status" value="1"/>
</dbReference>
<organism evidence="10 11">
    <name type="scientific">Lineolata rhizophorae</name>
    <dbReference type="NCBI Taxonomy" id="578093"/>
    <lineage>
        <taxon>Eukaryota</taxon>
        <taxon>Fungi</taxon>
        <taxon>Dikarya</taxon>
        <taxon>Ascomycota</taxon>
        <taxon>Pezizomycotina</taxon>
        <taxon>Dothideomycetes</taxon>
        <taxon>Dothideomycetes incertae sedis</taxon>
        <taxon>Lineolatales</taxon>
        <taxon>Lineolataceae</taxon>
        <taxon>Lineolata</taxon>
    </lineage>
</organism>
<reference evidence="10" key="1">
    <citation type="journal article" date="2020" name="Stud. Mycol.">
        <title>101 Dothideomycetes genomes: a test case for predicting lifestyles and emergence of pathogens.</title>
        <authorList>
            <person name="Haridas S."/>
            <person name="Albert R."/>
            <person name="Binder M."/>
            <person name="Bloem J."/>
            <person name="Labutti K."/>
            <person name="Salamov A."/>
            <person name="Andreopoulos B."/>
            <person name="Baker S."/>
            <person name="Barry K."/>
            <person name="Bills G."/>
            <person name="Bluhm B."/>
            <person name="Cannon C."/>
            <person name="Castanera R."/>
            <person name="Culley D."/>
            <person name="Daum C."/>
            <person name="Ezra D."/>
            <person name="Gonzalez J."/>
            <person name="Henrissat B."/>
            <person name="Kuo A."/>
            <person name="Liang C."/>
            <person name="Lipzen A."/>
            <person name="Lutzoni F."/>
            <person name="Magnuson J."/>
            <person name="Mondo S."/>
            <person name="Nolan M."/>
            <person name="Ohm R."/>
            <person name="Pangilinan J."/>
            <person name="Park H.-J."/>
            <person name="Ramirez L."/>
            <person name="Alfaro M."/>
            <person name="Sun H."/>
            <person name="Tritt A."/>
            <person name="Yoshinaga Y."/>
            <person name="Zwiers L.-H."/>
            <person name="Turgeon B."/>
            <person name="Goodwin S."/>
            <person name="Spatafora J."/>
            <person name="Crous P."/>
            <person name="Grigoriev I."/>
        </authorList>
    </citation>
    <scope>NUCLEOTIDE SEQUENCE</scope>
    <source>
        <strain evidence="10">ATCC 16933</strain>
    </source>
</reference>
<evidence type="ECO:0000313" key="10">
    <source>
        <dbReference type="EMBL" id="KAF2459388.1"/>
    </source>
</evidence>
<dbReference type="AlphaFoldDB" id="A0A6A6P6G2"/>
<keyword evidence="6" id="KW-1133">Transmembrane helix</keyword>
<comment type="similarity">
    <text evidence="2">Belongs to the COX20 family.</text>
</comment>
<dbReference type="PANTHER" id="PTHR31586">
    <property type="entry name" value="CYTOCHROME C OXIDASE PROTEIN 20"/>
    <property type="match status" value="1"/>
</dbReference>
<feature type="compositionally biased region" description="Basic and acidic residues" evidence="9">
    <location>
        <begin position="207"/>
        <end position="219"/>
    </location>
</feature>
<feature type="region of interest" description="Disordered" evidence="9">
    <location>
        <begin position="207"/>
        <end position="236"/>
    </location>
</feature>
<dbReference type="GO" id="GO:0033617">
    <property type="term" value="P:mitochondrial respiratory chain complex IV assembly"/>
    <property type="evidence" value="ECO:0007669"/>
    <property type="project" value="InterPro"/>
</dbReference>
<name>A0A6A6P6G2_9PEZI</name>
<dbReference type="Pfam" id="PF12597">
    <property type="entry name" value="Cox20"/>
    <property type="match status" value="1"/>
</dbReference>
<dbReference type="InterPro" id="IPR022533">
    <property type="entry name" value="Cox20"/>
</dbReference>
<proteinExistence type="inferred from homology"/>
<sequence length="251" mass="27296">MSTDAEKGYKPPTSADYTPPASTIDTTKKRWHPKEDLPAPYQQAPSPQPRGVPAPPNISVPTTASSSPSPSSPPRPPPSSLNDVDLHDPAANPHSLNTAGAPAQREARAPDVGVWAVVRRLSWEDFKNVGRLPCARDAFLTGIGGAFAAGGAALVLKKPLWNSCNWAVGTYAVTAMSSYQYCAVQRQREKAGVKHVVEIMRQKEGSKARAEAARKKADEEAAAVAREADEARRRREEEERAAARRAWWKVW</sequence>
<feature type="compositionally biased region" description="Pro residues" evidence="9">
    <location>
        <begin position="70"/>
        <end position="79"/>
    </location>
</feature>
<evidence type="ECO:0000256" key="9">
    <source>
        <dbReference type="SAM" id="MobiDB-lite"/>
    </source>
</evidence>
<keyword evidence="8" id="KW-0472">Membrane</keyword>
<comment type="subcellular location">
    <subcellularLocation>
        <location evidence="1">Mitochondrion inner membrane</location>
    </subcellularLocation>
</comment>
<keyword evidence="5" id="KW-0999">Mitochondrion inner membrane</keyword>
<gene>
    <name evidence="10" type="ORF">BDY21DRAFT_362135</name>
</gene>
<dbReference type="OrthoDB" id="14603at2759"/>
<evidence type="ECO:0000256" key="1">
    <source>
        <dbReference type="ARBA" id="ARBA00004273"/>
    </source>
</evidence>
<evidence type="ECO:0000256" key="2">
    <source>
        <dbReference type="ARBA" id="ARBA00009575"/>
    </source>
</evidence>
<evidence type="ECO:0000256" key="6">
    <source>
        <dbReference type="ARBA" id="ARBA00022989"/>
    </source>
</evidence>
<dbReference type="EMBL" id="MU001675">
    <property type="protein sequence ID" value="KAF2459388.1"/>
    <property type="molecule type" value="Genomic_DNA"/>
</dbReference>
<feature type="compositionally biased region" description="Basic and acidic residues" evidence="9">
    <location>
        <begin position="226"/>
        <end position="236"/>
    </location>
</feature>
<dbReference type="GO" id="GO:0005743">
    <property type="term" value="C:mitochondrial inner membrane"/>
    <property type="evidence" value="ECO:0007669"/>
    <property type="project" value="UniProtKB-SubCell"/>
</dbReference>
<dbReference type="Proteomes" id="UP000799766">
    <property type="component" value="Unassembled WGS sequence"/>
</dbReference>
<feature type="region of interest" description="Disordered" evidence="9">
    <location>
        <begin position="1"/>
        <end position="109"/>
    </location>
</feature>
<evidence type="ECO:0000256" key="4">
    <source>
        <dbReference type="ARBA" id="ARBA00022692"/>
    </source>
</evidence>
<evidence type="ECO:0000313" key="11">
    <source>
        <dbReference type="Proteomes" id="UP000799766"/>
    </source>
</evidence>
<keyword evidence="4" id="KW-0812">Transmembrane</keyword>
<evidence type="ECO:0000256" key="5">
    <source>
        <dbReference type="ARBA" id="ARBA00022792"/>
    </source>
</evidence>
<accession>A0A6A6P6G2</accession>
<keyword evidence="11" id="KW-1185">Reference proteome</keyword>
<protein>
    <recommendedName>
        <fullName evidence="3">Cytochrome c oxidase assembly protein COX20, mitochondrial</fullName>
    </recommendedName>
</protein>
<keyword evidence="7" id="KW-0496">Mitochondrion</keyword>